<dbReference type="InterPro" id="IPR013216">
    <property type="entry name" value="Methyltransf_11"/>
</dbReference>
<feature type="domain" description="Methyltransferase type 11" evidence="1">
    <location>
        <begin position="68"/>
        <end position="163"/>
    </location>
</feature>
<proteinExistence type="predicted"/>
<name>A0A5C6IKA4_9ACTN</name>
<keyword evidence="3" id="KW-1185">Reference proteome</keyword>
<dbReference type="CDD" id="cd02440">
    <property type="entry name" value="AdoMet_MTases"/>
    <property type="match status" value="1"/>
</dbReference>
<dbReference type="Pfam" id="PF08241">
    <property type="entry name" value="Methyltransf_11"/>
    <property type="match status" value="1"/>
</dbReference>
<dbReference type="InterPro" id="IPR029063">
    <property type="entry name" value="SAM-dependent_MTases_sf"/>
</dbReference>
<dbReference type="GO" id="GO:0032259">
    <property type="term" value="P:methylation"/>
    <property type="evidence" value="ECO:0007669"/>
    <property type="project" value="UniProtKB-KW"/>
</dbReference>
<evidence type="ECO:0000313" key="3">
    <source>
        <dbReference type="Proteomes" id="UP000320481"/>
    </source>
</evidence>
<dbReference type="Proteomes" id="UP000320481">
    <property type="component" value="Unassembled WGS sequence"/>
</dbReference>
<dbReference type="InterPro" id="IPR050508">
    <property type="entry name" value="Methyltransf_Superfamily"/>
</dbReference>
<dbReference type="PANTHER" id="PTHR42912:SF6">
    <property type="entry name" value="METHYLTRANSFERASE TYPE 11 DOMAIN-CONTAINING PROTEIN"/>
    <property type="match status" value="1"/>
</dbReference>
<keyword evidence="2" id="KW-0489">Methyltransferase</keyword>
<dbReference type="PANTHER" id="PTHR42912">
    <property type="entry name" value="METHYLTRANSFERASE"/>
    <property type="match status" value="1"/>
</dbReference>
<dbReference type="Gene3D" id="3.40.50.150">
    <property type="entry name" value="Vaccinia Virus protein VP39"/>
    <property type="match status" value="1"/>
</dbReference>
<dbReference type="GO" id="GO:0008757">
    <property type="term" value="F:S-adenosylmethionine-dependent methyltransferase activity"/>
    <property type="evidence" value="ECO:0007669"/>
    <property type="project" value="InterPro"/>
</dbReference>
<dbReference type="AlphaFoldDB" id="A0A5C6IKA4"/>
<dbReference type="EMBL" id="VOGW01000207">
    <property type="protein sequence ID" value="TWV29384.1"/>
    <property type="molecule type" value="Genomic_DNA"/>
</dbReference>
<reference evidence="2" key="1">
    <citation type="journal article" date="2019" name="Microbiol. Resour. Announc.">
        <title>Draft Genomic Sequences of Streptomyces misionensis and Streptomyces albidoflavus, bacteria applied for phytopathogen biocontrol.</title>
        <authorList>
            <person name="Pylro V."/>
            <person name="Dias A."/>
            <person name="Andreote F."/>
            <person name="Varani A."/>
            <person name="Andreote C."/>
            <person name="Bernardo E."/>
            <person name="Martins T."/>
        </authorList>
    </citation>
    <scope>NUCLEOTIDE SEQUENCE [LARGE SCALE GENOMIC DNA]</scope>
    <source>
        <strain evidence="2">66</strain>
    </source>
</reference>
<comment type="caution">
    <text evidence="2">The sequence shown here is derived from an EMBL/GenBank/DDBJ whole genome shotgun (WGS) entry which is preliminary data.</text>
</comment>
<organism evidence="2 3">
    <name type="scientific">Streptomyces misionensis</name>
    <dbReference type="NCBI Taxonomy" id="67331"/>
    <lineage>
        <taxon>Bacteria</taxon>
        <taxon>Bacillati</taxon>
        <taxon>Actinomycetota</taxon>
        <taxon>Actinomycetes</taxon>
        <taxon>Kitasatosporales</taxon>
        <taxon>Streptomycetaceae</taxon>
        <taxon>Streptomyces</taxon>
    </lineage>
</organism>
<sequence>MQDMVVDPAAHNRAAWDRYVQEGNGWTRPVSTEDVERARGGDWSIVLIGCEPVERSWLPTDLTGKDVLCLASGGGQQGPILAAAGARVTVFDNSPRQLGQDQMVAARDGLELRTVLGDMRDLGAFGDAAFDVVFHPVSNVFVPDVAPVWRECFRVLRPGGTLLAGFLNPDVYLFDHEALDERGELVVAHKLPYSDVTQYSAEERATKFGADAALEYSHTLTGQIGGQLAAGFVLTGFAEAPHQSNATAPYMSGYFAPRRGQPGFTARVAK</sequence>
<accession>A0A5C6IKA4</accession>
<dbReference type="RefSeq" id="WP_146469777.1">
    <property type="nucleotide sequence ID" value="NZ_VOGW01000207.1"/>
</dbReference>
<protein>
    <submittedName>
        <fullName evidence="2">Class I SAM-dependent methyltransferase</fullName>
    </submittedName>
</protein>
<evidence type="ECO:0000259" key="1">
    <source>
        <dbReference type="Pfam" id="PF08241"/>
    </source>
</evidence>
<dbReference type="SUPFAM" id="SSF53335">
    <property type="entry name" value="S-adenosyl-L-methionine-dependent methyltransferases"/>
    <property type="match status" value="1"/>
</dbReference>
<gene>
    <name evidence="2" type="ORF">FRZ03_38335</name>
</gene>
<keyword evidence="2" id="KW-0808">Transferase</keyword>
<evidence type="ECO:0000313" key="2">
    <source>
        <dbReference type="EMBL" id="TWV29384.1"/>
    </source>
</evidence>